<name>A0A0V9UN24_9NOCA</name>
<gene>
    <name evidence="1" type="ORF">Z045_08795</name>
</gene>
<sequence length="356" mass="39094">MRPIAARALGAGLGSAVRLFDSAASSDGKPFSEPDILRPHVDSRRFGWVHYGVMIPDLPEPHRFFSMMSLIGATGSLAFDNDHALVAPPRRNAAVVAGTAASPPAHFGNYAVGDDFVSSPDGSLVKFGDDLTLTGRYPHYELVGRLGTVDVALTLANTDIVSWFFRNPLYKHFGLLTEYEGTFTHQGRSVTADGLCSFEYGAMPSPYPMRSTPLPPAAKAPLDHFVYQIVDLDADTQILLSCYAIGGRPFMTTAILRTRSGYGTRFRDVDFEILELHDESEPTPYGIPMPVPSRTRFLVKDTAGRPWLDLEGIMDTPFTYGLGTGFVTGFAWSATWRGEEISGRGYFEYIDRRSTT</sequence>
<reference evidence="1 2" key="2">
    <citation type="journal article" date="2016" name="Genome Announc.">
        <title>Draft Genome Sequence of a Versatile Hydrocarbon-Degrading Bacterium, Rhodococcus pyridinivorans Strain KG-16, Collected from Oil Fields in India.</title>
        <authorList>
            <person name="Aggarwal R.K."/>
            <person name="Dawar C."/>
            <person name="Phanindranath R."/>
            <person name="Mutnuri L."/>
            <person name="Dayal A.M."/>
        </authorList>
    </citation>
    <scope>NUCLEOTIDE SEQUENCE [LARGE SCALE GENOMIC DNA]</scope>
    <source>
        <strain evidence="1 2">KG-16</strain>
    </source>
</reference>
<dbReference type="Pfam" id="PF20375">
    <property type="entry name" value="DUF6670"/>
    <property type="match status" value="1"/>
</dbReference>
<dbReference type="PATRIC" id="fig|1441730.3.peg.1831"/>
<proteinExistence type="predicted"/>
<evidence type="ECO:0000313" key="1">
    <source>
        <dbReference type="EMBL" id="KSZ59408.1"/>
    </source>
</evidence>
<dbReference type="AlphaFoldDB" id="A0A0V9UN24"/>
<comment type="caution">
    <text evidence="1">The sequence shown here is derived from an EMBL/GenBank/DDBJ whole genome shotgun (WGS) entry which is preliminary data.</text>
</comment>
<evidence type="ECO:0008006" key="3">
    <source>
        <dbReference type="Google" id="ProtNLM"/>
    </source>
</evidence>
<protein>
    <recommendedName>
        <fullName evidence="3">AttH domain-containing protein</fullName>
    </recommendedName>
</protein>
<evidence type="ECO:0000313" key="2">
    <source>
        <dbReference type="Proteomes" id="UP000053060"/>
    </source>
</evidence>
<organism evidence="1 2">
    <name type="scientific">Rhodococcus pyridinivorans KG-16</name>
    <dbReference type="NCBI Taxonomy" id="1441730"/>
    <lineage>
        <taxon>Bacteria</taxon>
        <taxon>Bacillati</taxon>
        <taxon>Actinomycetota</taxon>
        <taxon>Actinomycetes</taxon>
        <taxon>Mycobacteriales</taxon>
        <taxon>Nocardiaceae</taxon>
        <taxon>Rhodococcus</taxon>
    </lineage>
</organism>
<dbReference type="InterPro" id="IPR046611">
    <property type="entry name" value="DUF6670"/>
</dbReference>
<dbReference type="RefSeq" id="WP_060651496.1">
    <property type="nucleotide sequence ID" value="NZ_AZXY01000003.1"/>
</dbReference>
<reference evidence="2" key="1">
    <citation type="submission" date="2015-01" db="EMBL/GenBank/DDBJ databases">
        <title>Draft genome sequence of Rhodococcus pyridinivorans strain KG-16, a hydrocarbon-degrading bacterium.</title>
        <authorList>
            <person name="Aggarwal R.K."/>
            <person name="Dawar C."/>
        </authorList>
    </citation>
    <scope>NUCLEOTIDE SEQUENCE [LARGE SCALE GENOMIC DNA]</scope>
    <source>
        <strain evidence="2">KG-16</strain>
    </source>
</reference>
<dbReference type="EMBL" id="AZXY01000003">
    <property type="protein sequence ID" value="KSZ59408.1"/>
    <property type="molecule type" value="Genomic_DNA"/>
</dbReference>
<dbReference type="Proteomes" id="UP000053060">
    <property type="component" value="Unassembled WGS sequence"/>
</dbReference>
<accession>A0A0V9UN24</accession>